<dbReference type="Gene3D" id="3.30.420.40">
    <property type="match status" value="2"/>
</dbReference>
<comment type="caution">
    <text evidence="7">The sequence shown here is derived from an EMBL/GenBank/DDBJ whole genome shotgun (WGS) entry which is preliminary data.</text>
</comment>
<dbReference type="PROSITE" id="PS00445">
    <property type="entry name" value="FGGY_KINASES_2"/>
    <property type="match status" value="1"/>
</dbReference>
<evidence type="ECO:0000259" key="5">
    <source>
        <dbReference type="Pfam" id="PF00370"/>
    </source>
</evidence>
<feature type="domain" description="Carbohydrate kinase FGGY C-terminal" evidence="6">
    <location>
        <begin position="284"/>
        <end position="448"/>
    </location>
</feature>
<sequence length="514" mass="54713">MIFLGLDIGTTSTAAILIDAAGATLAQAERPSELVSRHANWAEEDPALWWSNCCALVADLIKAAGISADRIAAVGVTGMVPAVILLDQEGAVLRPSMQQNDARATREIEAMQARFDAKRFFALTGGSINQQVVAPKLRWVERHEPDVFAKIATVFGSYDYIAYRLTGMRSIEHNWALESGLMDFASRKFAPELVAEAGISATALPPIHRSQEIIGSVTEAAAKATGLKAGTPVIAGCADHVVSAYVAGAARDGDLVLKFGGAGDILLSTAKPATDPRLFIDYHILPDHYFSNGCTAASGSLLNWIVRELAGGEVAKAKAAGLSIHAHLDRLAAEVPAGSEGVVLLPYFLGEKTPLHDPHARGTIVGLGLHHKLPHVWRAALEGVIFGFRNHVDVFHEMGLGVNRVFACDGGAASDLWLQIAADTLGVPVTRIDKHPGSCLGAAYVAGHGIGAFTELAGVSRYVAAGRVFRPDAARKAVYDNAYRNFREIYERLKTLYPRLDPAATETMKTGTAA</sequence>
<dbReference type="Pfam" id="PF02782">
    <property type="entry name" value="FGGY_C"/>
    <property type="match status" value="1"/>
</dbReference>
<dbReference type="Proteomes" id="UP001230156">
    <property type="component" value="Unassembled WGS sequence"/>
</dbReference>
<accession>A0ABU0YQY0</accession>
<dbReference type="SUPFAM" id="SSF53067">
    <property type="entry name" value="Actin-like ATPase domain"/>
    <property type="match status" value="2"/>
</dbReference>
<name>A0ABU0YQY0_9PROT</name>
<proteinExistence type="inferred from homology"/>
<dbReference type="InterPro" id="IPR018484">
    <property type="entry name" value="FGGY_N"/>
</dbReference>
<keyword evidence="3 4" id="KW-0418">Kinase</keyword>
<protein>
    <submittedName>
        <fullName evidence="7">FGGY-family carbohydrate kinase</fullName>
        <ecNumber evidence="7">2.7.1.-</ecNumber>
    </submittedName>
</protein>
<evidence type="ECO:0000313" key="7">
    <source>
        <dbReference type="EMBL" id="MDQ7250135.1"/>
    </source>
</evidence>
<dbReference type="PANTHER" id="PTHR43095:SF5">
    <property type="entry name" value="XYLULOSE KINASE"/>
    <property type="match status" value="1"/>
</dbReference>
<dbReference type="InterPro" id="IPR043129">
    <property type="entry name" value="ATPase_NBD"/>
</dbReference>
<evidence type="ECO:0000256" key="3">
    <source>
        <dbReference type="ARBA" id="ARBA00022777"/>
    </source>
</evidence>
<evidence type="ECO:0000256" key="2">
    <source>
        <dbReference type="ARBA" id="ARBA00022679"/>
    </source>
</evidence>
<dbReference type="GO" id="GO:0016301">
    <property type="term" value="F:kinase activity"/>
    <property type="evidence" value="ECO:0007669"/>
    <property type="project" value="UniProtKB-KW"/>
</dbReference>
<reference evidence="8" key="1">
    <citation type="submission" date="2023-08" db="EMBL/GenBank/DDBJ databases">
        <title>Rhodospirillaceae gen. nov., a novel taxon isolated from the Yangtze River Yuezi River estuary sludge.</title>
        <authorList>
            <person name="Ruan L."/>
        </authorList>
    </citation>
    <scope>NUCLEOTIDE SEQUENCE [LARGE SCALE GENOMIC DNA]</scope>
    <source>
        <strain evidence="8">R-7</strain>
    </source>
</reference>
<evidence type="ECO:0000256" key="4">
    <source>
        <dbReference type="RuleBase" id="RU003733"/>
    </source>
</evidence>
<dbReference type="InterPro" id="IPR018483">
    <property type="entry name" value="Carb_kinase_FGGY_CS"/>
</dbReference>
<dbReference type="PIRSF" id="PIRSF000538">
    <property type="entry name" value="GlpK"/>
    <property type="match status" value="1"/>
</dbReference>
<dbReference type="EMBL" id="JAUYVI010000006">
    <property type="protein sequence ID" value="MDQ7250135.1"/>
    <property type="molecule type" value="Genomic_DNA"/>
</dbReference>
<comment type="similarity">
    <text evidence="1 4">Belongs to the FGGY kinase family.</text>
</comment>
<dbReference type="RefSeq" id="WP_379958996.1">
    <property type="nucleotide sequence ID" value="NZ_JAUYVI010000006.1"/>
</dbReference>
<gene>
    <name evidence="7" type="ORF">Q8A70_20765</name>
</gene>
<dbReference type="Pfam" id="PF00370">
    <property type="entry name" value="FGGY_N"/>
    <property type="match status" value="1"/>
</dbReference>
<evidence type="ECO:0000259" key="6">
    <source>
        <dbReference type="Pfam" id="PF02782"/>
    </source>
</evidence>
<dbReference type="InterPro" id="IPR018485">
    <property type="entry name" value="FGGY_C"/>
</dbReference>
<evidence type="ECO:0000256" key="1">
    <source>
        <dbReference type="ARBA" id="ARBA00009156"/>
    </source>
</evidence>
<dbReference type="CDD" id="cd07804">
    <property type="entry name" value="ASKHA_NBD_FGGY_RrXK-like"/>
    <property type="match status" value="1"/>
</dbReference>
<dbReference type="InterPro" id="IPR050406">
    <property type="entry name" value="FGGY_Carb_Kinase"/>
</dbReference>
<dbReference type="InterPro" id="IPR000577">
    <property type="entry name" value="Carb_kinase_FGGY"/>
</dbReference>
<keyword evidence="8" id="KW-1185">Reference proteome</keyword>
<keyword evidence="2 4" id="KW-0808">Transferase</keyword>
<dbReference type="EC" id="2.7.1.-" evidence="7"/>
<evidence type="ECO:0000313" key="8">
    <source>
        <dbReference type="Proteomes" id="UP001230156"/>
    </source>
</evidence>
<dbReference type="PANTHER" id="PTHR43095">
    <property type="entry name" value="SUGAR KINASE"/>
    <property type="match status" value="1"/>
</dbReference>
<organism evidence="7 8">
    <name type="scientific">Dongia sedimenti</name>
    <dbReference type="NCBI Taxonomy" id="3064282"/>
    <lineage>
        <taxon>Bacteria</taxon>
        <taxon>Pseudomonadati</taxon>
        <taxon>Pseudomonadota</taxon>
        <taxon>Alphaproteobacteria</taxon>
        <taxon>Rhodospirillales</taxon>
        <taxon>Dongiaceae</taxon>
        <taxon>Dongia</taxon>
    </lineage>
</organism>
<feature type="domain" description="Carbohydrate kinase FGGY N-terminal" evidence="5">
    <location>
        <begin position="3"/>
        <end position="244"/>
    </location>
</feature>